<proteinExistence type="predicted"/>
<dbReference type="EMBL" id="JACOGD010000002">
    <property type="protein sequence ID" value="MBC3930835.1"/>
    <property type="molecule type" value="Genomic_DNA"/>
</dbReference>
<keyword evidence="2" id="KW-1185">Reference proteome</keyword>
<comment type="caution">
    <text evidence="1">The sequence shown here is derived from an EMBL/GenBank/DDBJ whole genome shotgun (WGS) entry which is preliminary data.</text>
</comment>
<sequence>MNFPLINQFLLVFCCTTRSKEMTNNFANPSYTITAGKTLSGVSPVERQIKVVCGRVWLTIAGDDSDFWLTADESVVIPAHRMVVLEADQQASMIELQTITSPAAAYQSEFAVTNYLQKLTQKLNHVFA</sequence>
<dbReference type="InterPro" id="IPR011051">
    <property type="entry name" value="RmlC_Cupin_sf"/>
</dbReference>
<reference evidence="1 2" key="1">
    <citation type="submission" date="2020-08" db="EMBL/GenBank/DDBJ databases">
        <title>Novel species isolated from subtropical streams in China.</title>
        <authorList>
            <person name="Lu H."/>
        </authorList>
    </citation>
    <scope>NUCLEOTIDE SEQUENCE [LARGE SCALE GENOMIC DNA]</scope>
    <source>
        <strain evidence="1 2">CY22W</strain>
    </source>
</reference>
<protein>
    <submittedName>
        <fullName evidence="1">DUF2917 domain-containing protein</fullName>
    </submittedName>
</protein>
<dbReference type="Proteomes" id="UP000654304">
    <property type="component" value="Unassembled WGS sequence"/>
</dbReference>
<evidence type="ECO:0000313" key="2">
    <source>
        <dbReference type="Proteomes" id="UP000654304"/>
    </source>
</evidence>
<evidence type="ECO:0000313" key="1">
    <source>
        <dbReference type="EMBL" id="MBC3930835.1"/>
    </source>
</evidence>
<accession>A0ABR7A1Q6</accession>
<dbReference type="RefSeq" id="WP_186902679.1">
    <property type="nucleotide sequence ID" value="NZ_JACOGD010000002.1"/>
</dbReference>
<name>A0ABR7A1Q6_9BURK</name>
<dbReference type="InterPro" id="IPR021317">
    <property type="entry name" value="DUF2917"/>
</dbReference>
<gene>
    <name evidence="1" type="ORF">H8K43_04060</name>
</gene>
<dbReference type="SUPFAM" id="SSF51182">
    <property type="entry name" value="RmlC-like cupins"/>
    <property type="match status" value="1"/>
</dbReference>
<organism evidence="1 2">
    <name type="scientific">Undibacterium curvum</name>
    <dbReference type="NCBI Taxonomy" id="2762294"/>
    <lineage>
        <taxon>Bacteria</taxon>
        <taxon>Pseudomonadati</taxon>
        <taxon>Pseudomonadota</taxon>
        <taxon>Betaproteobacteria</taxon>
        <taxon>Burkholderiales</taxon>
        <taxon>Oxalobacteraceae</taxon>
        <taxon>Undibacterium</taxon>
    </lineage>
</organism>
<dbReference type="Pfam" id="PF11142">
    <property type="entry name" value="DUF2917"/>
    <property type="match status" value="1"/>
</dbReference>